<evidence type="ECO:0000256" key="9">
    <source>
        <dbReference type="ARBA" id="ARBA00023204"/>
    </source>
</evidence>
<feature type="domain" description="HhH-GPD" evidence="12">
    <location>
        <begin position="15"/>
        <end position="162"/>
    </location>
</feature>
<dbReference type="PIRSF" id="PIRSF001435">
    <property type="entry name" value="Nth"/>
    <property type="match status" value="1"/>
</dbReference>
<keyword evidence="11" id="KW-0326">Glycosidase</keyword>
<evidence type="ECO:0000256" key="11">
    <source>
        <dbReference type="ARBA" id="ARBA00023295"/>
    </source>
</evidence>
<comment type="similarity">
    <text evidence="1">Belongs to the Nth/MutY family.</text>
</comment>
<dbReference type="Pfam" id="PF00730">
    <property type="entry name" value="HhH-GPD"/>
    <property type="match status" value="1"/>
</dbReference>
<keyword evidence="4" id="KW-0227">DNA damage</keyword>
<keyword evidence="8" id="KW-0238">DNA-binding</keyword>
<dbReference type="GO" id="GO:0003906">
    <property type="term" value="F:DNA-(apurinic or apyrimidinic site) endonuclease activity"/>
    <property type="evidence" value="ECO:0007669"/>
    <property type="project" value="InterPro"/>
</dbReference>
<dbReference type="GO" id="GO:0003677">
    <property type="term" value="F:DNA binding"/>
    <property type="evidence" value="ECO:0007669"/>
    <property type="project" value="UniProtKB-KW"/>
</dbReference>
<dbReference type="InterPro" id="IPR005759">
    <property type="entry name" value="Nth"/>
</dbReference>
<dbReference type="InterPro" id="IPR004036">
    <property type="entry name" value="Endonuclease-III-like_CS2"/>
</dbReference>
<evidence type="ECO:0000256" key="3">
    <source>
        <dbReference type="ARBA" id="ARBA00022723"/>
    </source>
</evidence>
<dbReference type="InterPro" id="IPR011257">
    <property type="entry name" value="DNA_glycosylase"/>
</dbReference>
<dbReference type="GO" id="GO:0019104">
    <property type="term" value="F:DNA N-glycosylase activity"/>
    <property type="evidence" value="ECO:0007669"/>
    <property type="project" value="TreeGrafter"/>
</dbReference>
<reference evidence="13" key="1">
    <citation type="submission" date="2018-05" db="EMBL/GenBank/DDBJ databases">
        <authorList>
            <person name="Lanie J.A."/>
            <person name="Ng W.-L."/>
            <person name="Kazmierczak K.M."/>
            <person name="Andrzejewski T.M."/>
            <person name="Davidsen T.M."/>
            <person name="Wayne K.J."/>
            <person name="Tettelin H."/>
            <person name="Glass J.I."/>
            <person name="Rusch D."/>
            <person name="Podicherti R."/>
            <person name="Tsui H.-C.T."/>
            <person name="Winkler M.E."/>
        </authorList>
    </citation>
    <scope>NUCLEOTIDE SEQUENCE</scope>
</reference>
<evidence type="ECO:0000256" key="5">
    <source>
        <dbReference type="ARBA" id="ARBA00022801"/>
    </source>
</evidence>
<dbReference type="EMBL" id="UINC01044568">
    <property type="protein sequence ID" value="SVB50190.1"/>
    <property type="molecule type" value="Genomic_DNA"/>
</dbReference>
<dbReference type="GO" id="GO:0016829">
    <property type="term" value="F:lyase activity"/>
    <property type="evidence" value="ECO:0007669"/>
    <property type="project" value="UniProtKB-KW"/>
</dbReference>
<keyword evidence="2" id="KW-0004">4Fe-4S</keyword>
<dbReference type="SMART" id="SM00478">
    <property type="entry name" value="ENDO3c"/>
    <property type="match status" value="1"/>
</dbReference>
<sequence length="187" mass="20739">MAHDNPFQLLISVILSAQATDISVNKVTPALFEAFPDPESMATARVEQILSFIRSIGLAPSKAKNIVNTCSLLVEKHQGQIPQTLEELIALPGVGRKTANVMLNTAFGKSVIAVDTHIFRVSNRTGLAIGKDVREVEDGLMKNVPRKFKKDAHHLLILHGRYVCKARKPECSQCVIRRQCQFEEKII</sequence>
<dbReference type="SUPFAM" id="SSF48150">
    <property type="entry name" value="DNA-glycosylase"/>
    <property type="match status" value="1"/>
</dbReference>
<dbReference type="HAMAP" id="MF_00942">
    <property type="entry name" value="Nth"/>
    <property type="match status" value="1"/>
</dbReference>
<keyword evidence="6" id="KW-0408">Iron</keyword>
<dbReference type="GO" id="GO:0046872">
    <property type="term" value="F:metal ion binding"/>
    <property type="evidence" value="ECO:0007669"/>
    <property type="project" value="UniProtKB-KW"/>
</dbReference>
<evidence type="ECO:0000256" key="8">
    <source>
        <dbReference type="ARBA" id="ARBA00023125"/>
    </source>
</evidence>
<keyword evidence="10" id="KW-0456">Lyase</keyword>
<dbReference type="PANTHER" id="PTHR10359:SF18">
    <property type="entry name" value="ENDONUCLEASE III"/>
    <property type="match status" value="1"/>
</dbReference>
<dbReference type="InterPro" id="IPR000445">
    <property type="entry name" value="HhH_motif"/>
</dbReference>
<evidence type="ECO:0000259" key="12">
    <source>
        <dbReference type="SMART" id="SM00478"/>
    </source>
</evidence>
<organism evidence="13">
    <name type="scientific">marine metagenome</name>
    <dbReference type="NCBI Taxonomy" id="408172"/>
    <lineage>
        <taxon>unclassified sequences</taxon>
        <taxon>metagenomes</taxon>
        <taxon>ecological metagenomes</taxon>
    </lineage>
</organism>
<evidence type="ECO:0000256" key="1">
    <source>
        <dbReference type="ARBA" id="ARBA00008343"/>
    </source>
</evidence>
<dbReference type="FunFam" id="1.10.1670.10:FF:000001">
    <property type="entry name" value="Endonuclease III"/>
    <property type="match status" value="1"/>
</dbReference>
<dbReference type="GO" id="GO:0006285">
    <property type="term" value="P:base-excision repair, AP site formation"/>
    <property type="evidence" value="ECO:0007669"/>
    <property type="project" value="TreeGrafter"/>
</dbReference>
<dbReference type="PROSITE" id="PS01155">
    <property type="entry name" value="ENDONUCLEASE_III_2"/>
    <property type="match status" value="1"/>
</dbReference>
<evidence type="ECO:0000256" key="6">
    <source>
        <dbReference type="ARBA" id="ARBA00023004"/>
    </source>
</evidence>
<name>A0A382EHP6_9ZZZZ</name>
<dbReference type="InterPro" id="IPR003265">
    <property type="entry name" value="HhH-GPD_domain"/>
</dbReference>
<dbReference type="InterPro" id="IPR023170">
    <property type="entry name" value="HhH_base_excis_C"/>
</dbReference>
<dbReference type="Gene3D" id="1.10.340.30">
    <property type="entry name" value="Hypothetical protein, domain 2"/>
    <property type="match status" value="1"/>
</dbReference>
<dbReference type="AlphaFoldDB" id="A0A382EHP6"/>
<dbReference type="Pfam" id="PF00633">
    <property type="entry name" value="HHH"/>
    <property type="match status" value="1"/>
</dbReference>
<keyword evidence="3" id="KW-0479">Metal-binding</keyword>
<dbReference type="PANTHER" id="PTHR10359">
    <property type="entry name" value="A/G-SPECIFIC ADENINE GLYCOSYLASE/ENDONUCLEASE III"/>
    <property type="match status" value="1"/>
</dbReference>
<dbReference type="GO" id="GO:0051539">
    <property type="term" value="F:4 iron, 4 sulfur cluster binding"/>
    <property type="evidence" value="ECO:0007669"/>
    <property type="project" value="UniProtKB-KW"/>
</dbReference>
<dbReference type="NCBIfam" id="TIGR01083">
    <property type="entry name" value="nth"/>
    <property type="match status" value="1"/>
</dbReference>
<protein>
    <recommendedName>
        <fullName evidence="12">HhH-GPD domain-containing protein</fullName>
    </recommendedName>
</protein>
<accession>A0A382EHP6</accession>
<dbReference type="CDD" id="cd00056">
    <property type="entry name" value="ENDO3c"/>
    <property type="match status" value="1"/>
</dbReference>
<keyword evidence="9" id="KW-0234">DNA repair</keyword>
<evidence type="ECO:0000256" key="2">
    <source>
        <dbReference type="ARBA" id="ARBA00022485"/>
    </source>
</evidence>
<evidence type="ECO:0000313" key="13">
    <source>
        <dbReference type="EMBL" id="SVB50190.1"/>
    </source>
</evidence>
<evidence type="ECO:0000256" key="4">
    <source>
        <dbReference type="ARBA" id="ARBA00022763"/>
    </source>
</evidence>
<proteinExistence type="inferred from homology"/>
<evidence type="ECO:0000256" key="7">
    <source>
        <dbReference type="ARBA" id="ARBA00023014"/>
    </source>
</evidence>
<dbReference type="Gene3D" id="1.10.1670.10">
    <property type="entry name" value="Helix-hairpin-Helix base-excision DNA repair enzymes (C-terminal)"/>
    <property type="match status" value="1"/>
</dbReference>
<evidence type="ECO:0000256" key="10">
    <source>
        <dbReference type="ARBA" id="ARBA00023239"/>
    </source>
</evidence>
<keyword evidence="7" id="KW-0411">Iron-sulfur</keyword>
<dbReference type="FunFam" id="1.10.340.30:FF:000001">
    <property type="entry name" value="Endonuclease III"/>
    <property type="match status" value="1"/>
</dbReference>
<keyword evidence="5" id="KW-0378">Hydrolase</keyword>
<gene>
    <name evidence="13" type="ORF">METZ01_LOCUS203044</name>
</gene>